<reference evidence="3" key="1">
    <citation type="submission" date="2023-07" db="EMBL/GenBank/DDBJ databases">
        <authorList>
            <consortium name="CYATHOMIX"/>
        </authorList>
    </citation>
    <scope>NUCLEOTIDE SEQUENCE</scope>
    <source>
        <strain evidence="3">N/A</strain>
    </source>
</reference>
<dbReference type="InterPro" id="IPR003226">
    <property type="entry name" value="MYG1_exonuclease"/>
</dbReference>
<dbReference type="PANTHER" id="PTHR11215:SF1">
    <property type="entry name" value="MYG1 EXONUCLEASE"/>
    <property type="match status" value="1"/>
</dbReference>
<name>A0AA36GEP7_CYLNA</name>
<evidence type="ECO:0000256" key="2">
    <source>
        <dbReference type="SAM" id="MobiDB-lite"/>
    </source>
</evidence>
<accession>A0AA36GEP7</accession>
<comment type="caution">
    <text evidence="3">The sequence shown here is derived from an EMBL/GenBank/DDBJ whole genome shotgun (WGS) entry which is preliminary data.</text>
</comment>
<feature type="region of interest" description="Disordered" evidence="2">
    <location>
        <begin position="61"/>
        <end position="84"/>
    </location>
</feature>
<dbReference type="GO" id="GO:0005634">
    <property type="term" value="C:nucleus"/>
    <property type="evidence" value="ECO:0007669"/>
    <property type="project" value="TreeGrafter"/>
</dbReference>
<evidence type="ECO:0000313" key="4">
    <source>
        <dbReference type="Proteomes" id="UP001176961"/>
    </source>
</evidence>
<comment type="similarity">
    <text evidence="1">Belongs to the MYG1 family.</text>
</comment>
<dbReference type="EMBL" id="CATQJL010000001">
    <property type="protein sequence ID" value="CAJ0591667.1"/>
    <property type="molecule type" value="Genomic_DNA"/>
</dbReference>
<dbReference type="Proteomes" id="UP001176961">
    <property type="component" value="Unassembled WGS sequence"/>
</dbReference>
<sequence length="84" mass="8908">MLVEELSNLCGIDGCIFVHVTGFIGGNKAFEGALAMAKKALEIGDAELAARSENEQEIKKMKLDNEQAVSSTEQAVSSTVDPAH</sequence>
<keyword evidence="4" id="KW-1185">Reference proteome</keyword>
<gene>
    <name evidence="3" type="ORF">CYNAS_LOCUS3650</name>
</gene>
<evidence type="ECO:0000256" key="1">
    <source>
        <dbReference type="ARBA" id="ARBA00010105"/>
    </source>
</evidence>
<dbReference type="PANTHER" id="PTHR11215">
    <property type="entry name" value="METAL DEPENDENT HYDROLASE - RELATED"/>
    <property type="match status" value="1"/>
</dbReference>
<dbReference type="Pfam" id="PF03690">
    <property type="entry name" value="MYG1_exonuc"/>
    <property type="match status" value="1"/>
</dbReference>
<organism evidence="3 4">
    <name type="scientific">Cylicocyclus nassatus</name>
    <name type="common">Nematode worm</name>
    <dbReference type="NCBI Taxonomy" id="53992"/>
    <lineage>
        <taxon>Eukaryota</taxon>
        <taxon>Metazoa</taxon>
        <taxon>Ecdysozoa</taxon>
        <taxon>Nematoda</taxon>
        <taxon>Chromadorea</taxon>
        <taxon>Rhabditida</taxon>
        <taxon>Rhabditina</taxon>
        <taxon>Rhabditomorpha</taxon>
        <taxon>Strongyloidea</taxon>
        <taxon>Strongylidae</taxon>
        <taxon>Cylicocyclus</taxon>
    </lineage>
</organism>
<dbReference type="AlphaFoldDB" id="A0AA36GEP7"/>
<feature type="compositionally biased region" description="Polar residues" evidence="2">
    <location>
        <begin position="67"/>
        <end position="84"/>
    </location>
</feature>
<evidence type="ECO:0000313" key="3">
    <source>
        <dbReference type="EMBL" id="CAJ0591667.1"/>
    </source>
</evidence>
<protein>
    <submittedName>
        <fullName evidence="3">Uncharacterized protein</fullName>
    </submittedName>
</protein>
<dbReference type="GO" id="GO:0005737">
    <property type="term" value="C:cytoplasm"/>
    <property type="evidence" value="ECO:0007669"/>
    <property type="project" value="TreeGrafter"/>
</dbReference>
<proteinExistence type="inferred from homology"/>